<dbReference type="EMBL" id="BMMP01000021">
    <property type="protein sequence ID" value="GGO56629.1"/>
    <property type="molecule type" value="Genomic_DNA"/>
</dbReference>
<keyword evidence="3" id="KW-1185">Reference proteome</keyword>
<name>A0ABQ2MVC4_9ACTN</name>
<reference evidence="3" key="1">
    <citation type="journal article" date="2019" name="Int. J. Syst. Evol. Microbiol.">
        <title>The Global Catalogue of Microorganisms (GCM) 10K type strain sequencing project: providing services to taxonomists for standard genome sequencing and annotation.</title>
        <authorList>
            <consortium name="The Broad Institute Genomics Platform"/>
            <consortium name="The Broad Institute Genome Sequencing Center for Infectious Disease"/>
            <person name="Wu L."/>
            <person name="Ma J."/>
        </authorList>
    </citation>
    <scope>NUCLEOTIDE SEQUENCE [LARGE SCALE GENOMIC DNA]</scope>
    <source>
        <strain evidence="3">CGMCC 4.7178</strain>
    </source>
</reference>
<dbReference type="Proteomes" id="UP000631535">
    <property type="component" value="Unassembled WGS sequence"/>
</dbReference>
<sequence>MPLTPEEPKIHESVPGPRNIAAATRTPQASRSAAPVPGPRNASRPAHPRADSKGPTPGRPGTVRSGGPSQQRGTPASGSGTPTATAQIELVGATDDTAVDVADETVDKLLDDGIAPGDILLLTTGDQHPWAQHELSFGEDAYWRQLADGNDVFCVSADALSRVAQRTVVVLSVNGGSDVSAAEALPAALAKAGERLIVCGDPQRLRDLL</sequence>
<evidence type="ECO:0000313" key="2">
    <source>
        <dbReference type="EMBL" id="GGO56629.1"/>
    </source>
</evidence>
<protein>
    <submittedName>
        <fullName evidence="2">Uncharacterized protein</fullName>
    </submittedName>
</protein>
<dbReference type="RefSeq" id="WP_189039512.1">
    <property type="nucleotide sequence ID" value="NZ_BMMP01000021.1"/>
</dbReference>
<feature type="compositionally biased region" description="Polar residues" evidence="1">
    <location>
        <begin position="67"/>
        <end position="83"/>
    </location>
</feature>
<feature type="compositionally biased region" description="Basic and acidic residues" evidence="1">
    <location>
        <begin position="1"/>
        <end position="12"/>
    </location>
</feature>
<accession>A0ABQ2MVC4</accession>
<evidence type="ECO:0000256" key="1">
    <source>
        <dbReference type="SAM" id="MobiDB-lite"/>
    </source>
</evidence>
<gene>
    <name evidence="2" type="ORF">GCM10012287_50640</name>
</gene>
<proteinExistence type="predicted"/>
<comment type="caution">
    <text evidence="2">The sequence shown here is derived from an EMBL/GenBank/DDBJ whole genome shotgun (WGS) entry which is preliminary data.</text>
</comment>
<organism evidence="2 3">
    <name type="scientific">Streptomyces daqingensis</name>
    <dbReference type="NCBI Taxonomy" id="1472640"/>
    <lineage>
        <taxon>Bacteria</taxon>
        <taxon>Bacillati</taxon>
        <taxon>Actinomycetota</taxon>
        <taxon>Actinomycetes</taxon>
        <taxon>Kitasatosporales</taxon>
        <taxon>Streptomycetaceae</taxon>
        <taxon>Streptomyces</taxon>
    </lineage>
</organism>
<evidence type="ECO:0000313" key="3">
    <source>
        <dbReference type="Proteomes" id="UP000631535"/>
    </source>
</evidence>
<feature type="region of interest" description="Disordered" evidence="1">
    <location>
        <begin position="1"/>
        <end position="83"/>
    </location>
</feature>